<proteinExistence type="predicted"/>
<dbReference type="EMBL" id="AP014924">
    <property type="protein sequence ID" value="BAS27023.1"/>
    <property type="molecule type" value="Genomic_DNA"/>
</dbReference>
<keyword evidence="2" id="KW-1185">Reference proteome</keyword>
<accession>A0A0K2SIT7</accession>
<dbReference type="AlphaFoldDB" id="A0A0K2SIT7"/>
<sequence length="419" mass="47374">MRMESETYRMAVSRHFDALREKDDGRDEEQQALERMALEPRQTREFLKNLDGQPPEVQRHFYAYLLARGKTDAFFADMERHLRHRFYEAREEIKAVLATLTQEPEVLPGLFRLIRQTDEGWLAGELIHLCLSFAPEHLAGAVEQALGSRDYLLQCLGIYLAGQSADPLLADVLIGFYRKPEGEKLDRLESKSRDALLEASAKLPPSVLRGWLSDSNARVRRVGVEAARSRKALETAADLVRLVLVDAKTRDEAAAALLVLEEAGLRLTPGGEGAEGVAQLLGQARRDAMEKVIKGLARQGGDAVRQVALKLIDFVASQDLLFQARRMAVEDRVPAVQKGALDLLLARDRKLLLDALVHLAEARGTLAPDLRARVGEIVEQALTPDEREELRRRVEEKRHRRDRALERYSADVEWWRDED</sequence>
<protein>
    <submittedName>
        <fullName evidence="1">Uncharacterized protein</fullName>
    </submittedName>
</protein>
<dbReference type="KEGG" id="lpil:LIP_1166"/>
<organism evidence="1 2">
    <name type="scientific">Limnochorda pilosa</name>
    <dbReference type="NCBI Taxonomy" id="1555112"/>
    <lineage>
        <taxon>Bacteria</taxon>
        <taxon>Bacillati</taxon>
        <taxon>Bacillota</taxon>
        <taxon>Limnochordia</taxon>
        <taxon>Limnochordales</taxon>
        <taxon>Limnochordaceae</taxon>
        <taxon>Limnochorda</taxon>
    </lineage>
</organism>
<evidence type="ECO:0000313" key="1">
    <source>
        <dbReference type="EMBL" id="BAS27023.1"/>
    </source>
</evidence>
<reference evidence="2" key="2">
    <citation type="journal article" date="2016" name="Int. J. Syst. Evol. Microbiol.">
        <title>Complete genome sequence and cell structure of Limnochorda pilosa, a Gram-negative spore-former within the phylum Firmicutes.</title>
        <authorList>
            <person name="Watanabe M."/>
            <person name="Kojima H."/>
            <person name="Fukui M."/>
        </authorList>
    </citation>
    <scope>NUCLEOTIDE SEQUENCE [LARGE SCALE GENOMIC DNA]</scope>
    <source>
        <strain evidence="2">HC45</strain>
    </source>
</reference>
<dbReference type="RefSeq" id="WP_068135330.1">
    <property type="nucleotide sequence ID" value="NZ_AP014924.1"/>
</dbReference>
<reference evidence="2" key="1">
    <citation type="submission" date="2015-07" db="EMBL/GenBank/DDBJ databases">
        <title>Complete genome sequence and phylogenetic analysis of Limnochorda pilosa.</title>
        <authorList>
            <person name="Watanabe M."/>
            <person name="Kojima H."/>
            <person name="Fukui M."/>
        </authorList>
    </citation>
    <scope>NUCLEOTIDE SEQUENCE [LARGE SCALE GENOMIC DNA]</scope>
    <source>
        <strain evidence="2">HC45</strain>
    </source>
</reference>
<dbReference type="Proteomes" id="UP000065807">
    <property type="component" value="Chromosome"/>
</dbReference>
<evidence type="ECO:0000313" key="2">
    <source>
        <dbReference type="Proteomes" id="UP000065807"/>
    </source>
</evidence>
<gene>
    <name evidence="1" type="ORF">LIP_1166</name>
</gene>
<dbReference type="STRING" id="1555112.LIP_1166"/>
<name>A0A0K2SIT7_LIMPI</name>